<dbReference type="PRINTS" id="PR00463">
    <property type="entry name" value="EP450I"/>
</dbReference>
<keyword evidence="3 5" id="KW-0408">Iron</keyword>
<evidence type="ECO:0000256" key="2">
    <source>
        <dbReference type="ARBA" id="ARBA00023002"/>
    </source>
</evidence>
<comment type="similarity">
    <text evidence="5">Belongs to the cytochrome P450 family.</text>
</comment>
<keyword evidence="1 5" id="KW-0479">Metal-binding</keyword>
<dbReference type="InterPro" id="IPR001128">
    <property type="entry name" value="Cyt_P450"/>
</dbReference>
<keyword evidence="4 5" id="KW-0503">Monooxygenase</keyword>
<dbReference type="PANTHER" id="PTHR46300:SF2">
    <property type="entry name" value="CYTOCHROME P450 MONOOXYGENASE ALNH-RELATED"/>
    <property type="match status" value="1"/>
</dbReference>
<keyword evidence="2 5" id="KW-0560">Oxidoreductase</keyword>
<evidence type="ECO:0000256" key="3">
    <source>
        <dbReference type="ARBA" id="ARBA00023004"/>
    </source>
</evidence>
<dbReference type="PANTHER" id="PTHR46300">
    <property type="entry name" value="P450, PUTATIVE (EUROFUNG)-RELATED-RELATED"/>
    <property type="match status" value="1"/>
</dbReference>
<dbReference type="InterPro" id="IPR017972">
    <property type="entry name" value="Cyt_P450_CS"/>
</dbReference>
<comment type="caution">
    <text evidence="6">The sequence shown here is derived from an EMBL/GenBank/DDBJ whole genome shotgun (WGS) entry which is preliminary data.</text>
</comment>
<organism evidence="6 7">
    <name type="scientific">Phycomyces blakesleeanus</name>
    <dbReference type="NCBI Taxonomy" id="4837"/>
    <lineage>
        <taxon>Eukaryota</taxon>
        <taxon>Fungi</taxon>
        <taxon>Fungi incertae sedis</taxon>
        <taxon>Mucoromycota</taxon>
        <taxon>Mucoromycotina</taxon>
        <taxon>Mucoromycetes</taxon>
        <taxon>Mucorales</taxon>
        <taxon>Phycomycetaceae</taxon>
        <taxon>Phycomyces</taxon>
    </lineage>
</organism>
<evidence type="ECO:0000256" key="4">
    <source>
        <dbReference type="ARBA" id="ARBA00023033"/>
    </source>
</evidence>
<evidence type="ECO:0000256" key="5">
    <source>
        <dbReference type="RuleBase" id="RU000461"/>
    </source>
</evidence>
<evidence type="ECO:0000313" key="7">
    <source>
        <dbReference type="Proteomes" id="UP001448207"/>
    </source>
</evidence>
<evidence type="ECO:0000313" key="6">
    <source>
        <dbReference type="EMBL" id="KAL0078574.1"/>
    </source>
</evidence>
<dbReference type="InterPro" id="IPR050364">
    <property type="entry name" value="Cytochrome_P450_fung"/>
</dbReference>
<dbReference type="SUPFAM" id="SSF48264">
    <property type="entry name" value="Cytochrome P450"/>
    <property type="match status" value="1"/>
</dbReference>
<dbReference type="Pfam" id="PF00067">
    <property type="entry name" value="p450"/>
    <property type="match status" value="2"/>
</dbReference>
<keyword evidence="7" id="KW-1185">Reference proteome</keyword>
<accession>A0ABR3AP52</accession>
<evidence type="ECO:0000256" key="1">
    <source>
        <dbReference type="ARBA" id="ARBA00022723"/>
    </source>
</evidence>
<gene>
    <name evidence="6" type="ORF">J3Q64DRAFT_1839547</name>
</gene>
<sequence>MFFKIATGISTFSPIVAEDVRSSTLQNDTDSWNREGFKEIPSPPEKYPYFGNMPSLQVEKWHKEHGPIIHLNMGTAHWVFINNPQIAHEVLVKKGAVTSERHNHKFAYNMYSKNGSGIVFNRTGKKWKNSRNIGGLEQSIDSSLETLKEESQKNEPVCLLPYLELITYGVIIKAVFGKDVASIDDPLLKKFIYISRGVMEHSGPKGNIASVLPGFSWISRLTSVEKDMHAVVNIRDVSVKELLNDAVSGETDCLHATDLIVGAGDTTASLLLWLFAILAEYQDVQKIICAEIDTFMMKHGRIPSFSDRLDLPYTEAALLESARFRCVSNFGVPHCVTEDGNMYAMHMNPDVYENPHKFMPERFFGRTNSWNTSSNGSIKDRDIYMFGWGRRICPGIHLTEIEVFTVCIRFLARCSIEPPIGKDGKPETIDLHELLGGGITFTPKEYKVMFIPRNDSLPI</sequence>
<proteinExistence type="inferred from homology"/>
<name>A0ABR3AP52_PHYBL</name>
<reference evidence="6 7" key="1">
    <citation type="submission" date="2024-04" db="EMBL/GenBank/DDBJ databases">
        <title>Symmetric and asymmetric DNA N6-adenine methylation regulates different biological responses in Mucorales.</title>
        <authorList>
            <consortium name="Lawrence Berkeley National Laboratory"/>
            <person name="Lax C."/>
            <person name="Mondo S.J."/>
            <person name="Osorio-Concepcion M."/>
            <person name="Muszewska A."/>
            <person name="Corrochano-Luque M."/>
            <person name="Gutierrez G."/>
            <person name="Riley R."/>
            <person name="Lipzen A."/>
            <person name="Guo J."/>
            <person name="Hundley H."/>
            <person name="Amirebrahimi M."/>
            <person name="Ng V."/>
            <person name="Lorenzo-Gutierrez D."/>
            <person name="Binder U."/>
            <person name="Yang J."/>
            <person name="Song Y."/>
            <person name="Canovas D."/>
            <person name="Navarro E."/>
            <person name="Freitag M."/>
            <person name="Gabaldon T."/>
            <person name="Grigoriev I.V."/>
            <person name="Corrochano L.M."/>
            <person name="Nicolas F.E."/>
            <person name="Garre V."/>
        </authorList>
    </citation>
    <scope>NUCLEOTIDE SEQUENCE [LARGE SCALE GENOMIC DNA]</scope>
    <source>
        <strain evidence="6 7">L51</strain>
    </source>
</reference>
<dbReference type="PROSITE" id="PS00086">
    <property type="entry name" value="CYTOCHROME_P450"/>
    <property type="match status" value="1"/>
</dbReference>
<keyword evidence="5" id="KW-0349">Heme</keyword>
<dbReference type="EMBL" id="JBCLYO010000024">
    <property type="protein sequence ID" value="KAL0078574.1"/>
    <property type="molecule type" value="Genomic_DNA"/>
</dbReference>
<protein>
    <submittedName>
        <fullName evidence="6">Cytochrome P450</fullName>
    </submittedName>
</protein>
<dbReference type="Gene3D" id="1.10.630.10">
    <property type="entry name" value="Cytochrome P450"/>
    <property type="match status" value="1"/>
</dbReference>
<dbReference type="InterPro" id="IPR002401">
    <property type="entry name" value="Cyt_P450_E_grp-I"/>
</dbReference>
<dbReference type="InterPro" id="IPR036396">
    <property type="entry name" value="Cyt_P450_sf"/>
</dbReference>
<dbReference type="Proteomes" id="UP001448207">
    <property type="component" value="Unassembled WGS sequence"/>
</dbReference>